<evidence type="ECO:0000256" key="1">
    <source>
        <dbReference type="ARBA" id="ARBA00022512"/>
    </source>
</evidence>
<dbReference type="Gene3D" id="2.60.40.740">
    <property type="match status" value="1"/>
</dbReference>
<comment type="caution">
    <text evidence="9">The sequence shown here is derived from an EMBL/GenBank/DDBJ whole genome shotgun (WGS) entry which is preliminary data.</text>
</comment>
<dbReference type="InterPro" id="IPR048052">
    <property type="entry name" value="FM1-like"/>
</dbReference>
<evidence type="ECO:0000256" key="6">
    <source>
        <dbReference type="SAM" id="Phobius"/>
    </source>
</evidence>
<feature type="region of interest" description="Disordered" evidence="5">
    <location>
        <begin position="182"/>
        <end position="211"/>
    </location>
</feature>
<evidence type="ECO:0000259" key="8">
    <source>
        <dbReference type="Pfam" id="PF17802"/>
    </source>
</evidence>
<keyword evidence="2" id="KW-0964">Secreted</keyword>
<name>A0ABU1T2E1_9ACTO</name>
<feature type="region of interest" description="Disordered" evidence="5">
    <location>
        <begin position="42"/>
        <end position="62"/>
    </location>
</feature>
<keyword evidence="1" id="KW-0134">Cell wall</keyword>
<dbReference type="Gene3D" id="2.60.40.10">
    <property type="entry name" value="Immunoglobulins"/>
    <property type="match status" value="1"/>
</dbReference>
<evidence type="ECO:0000256" key="3">
    <source>
        <dbReference type="ARBA" id="ARBA00022729"/>
    </source>
</evidence>
<evidence type="ECO:0000313" key="10">
    <source>
        <dbReference type="Proteomes" id="UP001266099"/>
    </source>
</evidence>
<evidence type="ECO:0000256" key="5">
    <source>
        <dbReference type="SAM" id="MobiDB-lite"/>
    </source>
</evidence>
<keyword evidence="10" id="KW-1185">Reference proteome</keyword>
<dbReference type="EMBL" id="JAVDUJ010000001">
    <property type="protein sequence ID" value="MDR6939046.1"/>
    <property type="molecule type" value="Genomic_DNA"/>
</dbReference>
<evidence type="ECO:0000259" key="7">
    <source>
        <dbReference type="Pfam" id="PF00746"/>
    </source>
</evidence>
<feature type="domain" description="Gram-positive cocci surface proteins LPxTG" evidence="7">
    <location>
        <begin position="413"/>
        <end position="444"/>
    </location>
</feature>
<dbReference type="Pfam" id="PF17802">
    <property type="entry name" value="SpaA"/>
    <property type="match status" value="1"/>
</dbReference>
<evidence type="ECO:0000256" key="2">
    <source>
        <dbReference type="ARBA" id="ARBA00022525"/>
    </source>
</evidence>
<evidence type="ECO:0000256" key="4">
    <source>
        <dbReference type="ARBA" id="ARBA00023088"/>
    </source>
</evidence>
<gene>
    <name evidence="9" type="ORF">J2S36_000589</name>
</gene>
<dbReference type="NCBIfam" id="TIGR01167">
    <property type="entry name" value="LPXTG_anchor"/>
    <property type="match status" value="1"/>
</dbReference>
<reference evidence="9 10" key="1">
    <citation type="submission" date="2023-07" db="EMBL/GenBank/DDBJ databases">
        <title>Sequencing the genomes of 1000 actinobacteria strains.</title>
        <authorList>
            <person name="Klenk H.-P."/>
        </authorList>
    </citation>
    <scope>NUCLEOTIDE SEQUENCE [LARGE SCALE GENOMIC DNA]</scope>
    <source>
        <strain evidence="9 10">DSM 15539</strain>
    </source>
</reference>
<feature type="compositionally biased region" description="Basic and acidic residues" evidence="5">
    <location>
        <begin position="52"/>
        <end position="62"/>
    </location>
</feature>
<keyword evidence="3" id="KW-0732">Signal</keyword>
<dbReference type="Pfam" id="PF00746">
    <property type="entry name" value="Gram_pos_anchor"/>
    <property type="match status" value="1"/>
</dbReference>
<evidence type="ECO:0000313" key="9">
    <source>
        <dbReference type="EMBL" id="MDR6939046.1"/>
    </source>
</evidence>
<dbReference type="NCBIfam" id="NF033902">
    <property type="entry name" value="iso_D2_wall_anc"/>
    <property type="match status" value="1"/>
</dbReference>
<feature type="transmembrane region" description="Helical" evidence="6">
    <location>
        <begin position="417"/>
        <end position="439"/>
    </location>
</feature>
<keyword evidence="6" id="KW-0472">Membrane</keyword>
<dbReference type="InterPro" id="IPR041033">
    <property type="entry name" value="SpaA_PFL_dom_1"/>
</dbReference>
<proteinExistence type="predicted"/>
<keyword evidence="6" id="KW-0812">Transmembrane</keyword>
<organism evidence="9 10">
    <name type="scientific">Arcanobacterium hippocoleae</name>
    <dbReference type="NCBI Taxonomy" id="149017"/>
    <lineage>
        <taxon>Bacteria</taxon>
        <taxon>Bacillati</taxon>
        <taxon>Actinomycetota</taxon>
        <taxon>Actinomycetes</taxon>
        <taxon>Actinomycetales</taxon>
        <taxon>Actinomycetaceae</taxon>
        <taxon>Arcanobacterium</taxon>
    </lineage>
</organism>
<protein>
    <submittedName>
        <fullName evidence="9">LPXTG-motif cell wall-anchored protein</fullName>
    </submittedName>
</protein>
<dbReference type="InterPro" id="IPR013783">
    <property type="entry name" value="Ig-like_fold"/>
</dbReference>
<feature type="compositionally biased region" description="Low complexity" evidence="5">
    <location>
        <begin position="42"/>
        <end position="51"/>
    </location>
</feature>
<dbReference type="InterPro" id="IPR019931">
    <property type="entry name" value="LPXTG_anchor"/>
</dbReference>
<keyword evidence="6" id="KW-1133">Transmembrane helix</keyword>
<sequence>MDESNTNYAVYVYPKNSKEDNVKTVVDSNKQVGEKISYQLSSSIPSSVKSVPEAEQKKGNDGTEAKLEYTLSDFALYENLDEKLQLDVNDQITVKYGAAPDLKPLKLNDDYKITFYEGKGNKQKQTQGQTAGQKFVIVLTTAGLNKLGAAVTAKDAADNQKVVVDFKAKVNSQGIIPNTFFTFKNNGDSTHHEDPNDPGENPPPGRGNRSNTVVSAWGQIKVVKRAENGNGELLDGAEFAVYGANENGEIDYSKRINLDGNEATKKDVIVTGSNAVRQEGAPDAVTGGEKGVAKVTGLHVNDFADDNTAQPTNQSPNYYLVETKAPTGYALIHEPIKFNVKLGNKVTKTTTWETDANGDIISGTEKNLVVWEPGAVDPKTGIVELELTKPDTNFETAADLSGKVTVINIKDTPNLPLTGGAGIAIFGVLGAAIVAGGIYGAKRNSRKEQEA</sequence>
<keyword evidence="4" id="KW-0572">Peptidoglycan-anchor</keyword>
<accession>A0ABU1T2E1</accession>
<feature type="domain" description="SpaA-like prealbumin fold" evidence="8">
    <location>
        <begin position="220"/>
        <end position="350"/>
    </location>
</feature>
<dbReference type="Proteomes" id="UP001266099">
    <property type="component" value="Unassembled WGS sequence"/>
</dbReference>